<dbReference type="SUPFAM" id="SSF50978">
    <property type="entry name" value="WD40 repeat-like"/>
    <property type="match status" value="1"/>
</dbReference>
<dbReference type="GO" id="GO:0030687">
    <property type="term" value="C:preribosome, large subunit precursor"/>
    <property type="evidence" value="ECO:0007669"/>
    <property type="project" value="TreeGrafter"/>
</dbReference>
<keyword evidence="1" id="KW-0862">Zinc</keyword>
<keyword evidence="5" id="KW-1185">Reference proteome</keyword>
<feature type="region of interest" description="Disordered" evidence="2">
    <location>
        <begin position="396"/>
        <end position="495"/>
    </location>
</feature>
<dbReference type="InterPro" id="IPR036322">
    <property type="entry name" value="WD40_repeat_dom_sf"/>
</dbReference>
<reference evidence="4 5" key="1">
    <citation type="submission" date="2019-01" db="EMBL/GenBank/DDBJ databases">
        <authorList>
            <person name="Ferrante I. M."/>
        </authorList>
    </citation>
    <scope>NUCLEOTIDE SEQUENCE [LARGE SCALE GENOMIC DNA]</scope>
    <source>
        <strain evidence="4 5">B856</strain>
    </source>
</reference>
<dbReference type="Proteomes" id="UP000291116">
    <property type="component" value="Unassembled WGS sequence"/>
</dbReference>
<name>A0A448Z915_9STRA</name>
<dbReference type="InterPro" id="IPR037379">
    <property type="entry name" value="WDR74/Nsa1"/>
</dbReference>
<dbReference type="InterPro" id="IPR001878">
    <property type="entry name" value="Znf_CCHC"/>
</dbReference>
<evidence type="ECO:0000313" key="5">
    <source>
        <dbReference type="Proteomes" id="UP000291116"/>
    </source>
</evidence>
<feature type="compositionally biased region" description="Acidic residues" evidence="2">
    <location>
        <begin position="396"/>
        <end position="409"/>
    </location>
</feature>
<dbReference type="OrthoDB" id="414322at2759"/>
<feature type="compositionally biased region" description="Low complexity" evidence="2">
    <location>
        <begin position="820"/>
        <end position="835"/>
    </location>
</feature>
<protein>
    <recommendedName>
        <fullName evidence="3">CCHC-type domain-containing protein</fullName>
    </recommendedName>
</protein>
<dbReference type="EMBL" id="CAACVS010000170">
    <property type="protein sequence ID" value="VEU38499.1"/>
    <property type="molecule type" value="Genomic_DNA"/>
</dbReference>
<evidence type="ECO:0000259" key="3">
    <source>
        <dbReference type="PROSITE" id="PS50158"/>
    </source>
</evidence>
<evidence type="ECO:0000256" key="2">
    <source>
        <dbReference type="SAM" id="MobiDB-lite"/>
    </source>
</evidence>
<dbReference type="GO" id="GO:0005730">
    <property type="term" value="C:nucleolus"/>
    <property type="evidence" value="ECO:0007669"/>
    <property type="project" value="InterPro"/>
</dbReference>
<dbReference type="InterPro" id="IPR015943">
    <property type="entry name" value="WD40/YVTN_repeat-like_dom_sf"/>
</dbReference>
<feature type="compositionally biased region" description="Acidic residues" evidence="2">
    <location>
        <begin position="417"/>
        <end position="437"/>
    </location>
</feature>
<organism evidence="4 5">
    <name type="scientific">Pseudo-nitzschia multistriata</name>
    <dbReference type="NCBI Taxonomy" id="183589"/>
    <lineage>
        <taxon>Eukaryota</taxon>
        <taxon>Sar</taxon>
        <taxon>Stramenopiles</taxon>
        <taxon>Ochrophyta</taxon>
        <taxon>Bacillariophyta</taxon>
        <taxon>Bacillariophyceae</taxon>
        <taxon>Bacillariophycidae</taxon>
        <taxon>Bacillariales</taxon>
        <taxon>Bacillariaceae</taxon>
        <taxon>Pseudo-nitzschia</taxon>
    </lineage>
</organism>
<gene>
    <name evidence="4" type="ORF">PSNMU_V1.4_AUG-EV-PASAV3_0053430</name>
</gene>
<dbReference type="AlphaFoldDB" id="A0A448Z915"/>
<sequence length="912" mass="101489">MRLVTGDECGLLKEVIPELGRKKKNPNALIQPHSAMIDVTTTGMSRVDPKEPQKRVRGVVDMVWMEEGDDFNSSFSVLRKNGSVDLWTSNIEKKKSFGQYSLQHSTANNIFGTEDSPRPLGIGVFHEQNRLVAGDMLGNIAVLDTKNEDKYDIVQTYNSYTSNKGGSTISYTPGKMENVQLATAIAFDTARGRAALGGREREVCLTDISTGKLVFKTKNTPPDPQTLLQQPVWPTAIQFLNKDSNMMAVGTAYKQVRIYDVRENSKTRRPTSLTPEGLLDYRVTCLCQIDEHELVVGDASGDIHTIDIRKLDRRSKGPANKNLARYAGPAGSVRQLKKHPTLPRLTAVGLDRMLRVYDTNTRKQLDCVYLKQRLNCVLVHKNDNWASSDDGGVFSDDDYDADDVDIDQDDVVRDYVDSDDSDNDEGDSEVDSEEDSGAEDRPNDGGDSSDAEEGSFDEDSSEEEMGDEDDGDDSEESESEEEEEQHSGSPFRCFGSGRLIVRTTPTGAFKMALHESLTVLIQTSPIPSHPSTALLEALFRSFEKADGLLESRIVILADGCEALGHDGGSATPTESGKQATENIKHGRCYSRTAENYLRHLELLERAVREGTPPFCPRAGGSIELVRLESRHGSAPAIEAAMARCVSTPLVMICQHDNFFVNEAPLRGVVAALLEEPRGLGIDANCVHFLSTATLNYREKIQRRYKLDIGEPRRVKALEDPLVPLVFWYGRSHVAYSDYVRSHCLNRELARGSHLEELLGEKQLHDIVEVGMEAHKKYGTYVLDQGFEVLYHMSGRRVRAADPSDATENFGQKDSSIENKQQQQQQQHNHRQQQQQPLEGSFTTARETRARVPGLAFFAPDGEGAPRTTAPANRKPFKQRCFHCGEKGHSKKFCPKREVSSLRNDHAPEIIEL</sequence>
<evidence type="ECO:0000256" key="1">
    <source>
        <dbReference type="PROSITE-ProRule" id="PRU00047"/>
    </source>
</evidence>
<accession>A0A448Z915</accession>
<dbReference type="SUPFAM" id="SSF57756">
    <property type="entry name" value="Retrovirus zinc finger-like domains"/>
    <property type="match status" value="1"/>
</dbReference>
<dbReference type="GO" id="GO:0042273">
    <property type="term" value="P:ribosomal large subunit biogenesis"/>
    <property type="evidence" value="ECO:0007669"/>
    <property type="project" value="InterPro"/>
</dbReference>
<dbReference type="Gene3D" id="2.130.10.10">
    <property type="entry name" value="YVTN repeat-like/Quinoprotein amine dehydrogenase"/>
    <property type="match status" value="1"/>
</dbReference>
<feature type="domain" description="CCHC-type" evidence="3">
    <location>
        <begin position="879"/>
        <end position="895"/>
    </location>
</feature>
<dbReference type="GO" id="GO:0003676">
    <property type="term" value="F:nucleic acid binding"/>
    <property type="evidence" value="ECO:0007669"/>
    <property type="project" value="InterPro"/>
</dbReference>
<evidence type="ECO:0000313" key="4">
    <source>
        <dbReference type="EMBL" id="VEU38499.1"/>
    </source>
</evidence>
<dbReference type="Gene3D" id="4.10.60.10">
    <property type="entry name" value="Zinc finger, CCHC-type"/>
    <property type="match status" value="1"/>
</dbReference>
<dbReference type="PANTHER" id="PTHR16038">
    <property type="entry name" value="NOP SEVEN ASSOCIATED PROTEIN 1"/>
    <property type="match status" value="1"/>
</dbReference>
<proteinExistence type="predicted"/>
<dbReference type="GO" id="GO:0008270">
    <property type="term" value="F:zinc ion binding"/>
    <property type="evidence" value="ECO:0007669"/>
    <property type="project" value="UniProtKB-KW"/>
</dbReference>
<feature type="compositionally biased region" description="Acidic residues" evidence="2">
    <location>
        <begin position="447"/>
        <end position="484"/>
    </location>
</feature>
<dbReference type="PROSITE" id="PS50158">
    <property type="entry name" value="ZF_CCHC"/>
    <property type="match status" value="1"/>
</dbReference>
<keyword evidence="1" id="KW-0863">Zinc-finger</keyword>
<feature type="region of interest" description="Disordered" evidence="2">
    <location>
        <begin position="799"/>
        <end position="838"/>
    </location>
</feature>
<keyword evidence="1" id="KW-0479">Metal-binding</keyword>
<dbReference type="PANTHER" id="PTHR16038:SF4">
    <property type="entry name" value="WD REPEAT-CONTAINING PROTEIN 74"/>
    <property type="match status" value="1"/>
</dbReference>
<dbReference type="InterPro" id="IPR036875">
    <property type="entry name" value="Znf_CCHC_sf"/>
</dbReference>
<feature type="compositionally biased region" description="Polar residues" evidence="2">
    <location>
        <begin position="805"/>
        <end position="819"/>
    </location>
</feature>